<keyword evidence="1" id="KW-1185">Reference proteome</keyword>
<accession>A0A1I8IQL8</accession>
<reference evidence="2" key="1">
    <citation type="submission" date="2016-11" db="UniProtKB">
        <authorList>
            <consortium name="WormBaseParasite"/>
        </authorList>
    </citation>
    <scope>IDENTIFICATION</scope>
</reference>
<organism evidence="1 2">
    <name type="scientific">Macrostomum lignano</name>
    <dbReference type="NCBI Taxonomy" id="282301"/>
    <lineage>
        <taxon>Eukaryota</taxon>
        <taxon>Metazoa</taxon>
        <taxon>Spiralia</taxon>
        <taxon>Lophotrochozoa</taxon>
        <taxon>Platyhelminthes</taxon>
        <taxon>Rhabditophora</taxon>
        <taxon>Macrostomorpha</taxon>
        <taxon>Macrostomida</taxon>
        <taxon>Macrostomidae</taxon>
        <taxon>Macrostomum</taxon>
    </lineage>
</organism>
<evidence type="ECO:0000313" key="1">
    <source>
        <dbReference type="Proteomes" id="UP000095280"/>
    </source>
</evidence>
<dbReference type="Proteomes" id="UP000095280">
    <property type="component" value="Unplaced"/>
</dbReference>
<name>A0A1I8IQL8_9PLAT</name>
<proteinExistence type="predicted"/>
<protein>
    <submittedName>
        <fullName evidence="2">Secreted protein</fullName>
    </submittedName>
</protein>
<dbReference type="WBParaSite" id="maker-uti_cns_0015141-snap-gene-0.2-mRNA-1">
    <property type="protein sequence ID" value="maker-uti_cns_0015141-snap-gene-0.2-mRNA-1"/>
    <property type="gene ID" value="maker-uti_cns_0015141-snap-gene-0.2"/>
</dbReference>
<evidence type="ECO:0000313" key="2">
    <source>
        <dbReference type="WBParaSite" id="maker-uti_cns_0015141-snap-gene-0.2-mRNA-1"/>
    </source>
</evidence>
<dbReference type="AlphaFoldDB" id="A0A1I8IQL8"/>
<sequence length="176" mass="18990">VSNAGHYCLTLPSGWVDLASLRLTCHTCTDSWESNLSMGSLASLIVHAFSAHPITTSGPLLCVRNIASGESCLLTGDCMARCLLYNKLFCLARRNSVVCDIVRSRTSQPPPPTGAVSSPLAFAFVAVCRFCHRFAIPFAWSLPNCSNLLGIIRQRGLINNKPCQLVLVAMQLLGNP</sequence>